<reference evidence="2" key="1">
    <citation type="journal article" date="2018" name="Front. Microbiol.">
        <title>Genome-Based Analysis Reveals the Taxonomy and Diversity of the Family Idiomarinaceae.</title>
        <authorList>
            <person name="Liu Y."/>
            <person name="Lai Q."/>
            <person name="Shao Z."/>
        </authorList>
    </citation>
    <scope>NUCLEOTIDE SEQUENCE [LARGE SCALE GENOMIC DNA]</scope>
    <source>
        <strain evidence="2">GBPy7</strain>
    </source>
</reference>
<dbReference type="InterPro" id="IPR025990">
    <property type="entry name" value="zinc_ribbon_bacterial"/>
</dbReference>
<protein>
    <submittedName>
        <fullName evidence="1">CPXCG motif-containing cysteine-rich protein</fullName>
    </submittedName>
</protein>
<name>A0A432VZW3_9GAMM</name>
<dbReference type="OrthoDB" id="9814566at2"/>
<organism evidence="1 2">
    <name type="scientific">Aliidiomarina iranensis</name>
    <dbReference type="NCBI Taxonomy" id="1434071"/>
    <lineage>
        <taxon>Bacteria</taxon>
        <taxon>Pseudomonadati</taxon>
        <taxon>Pseudomonadota</taxon>
        <taxon>Gammaproteobacteria</taxon>
        <taxon>Alteromonadales</taxon>
        <taxon>Idiomarinaceae</taxon>
        <taxon>Aliidiomarina</taxon>
    </lineage>
</organism>
<gene>
    <name evidence="1" type="ORF">CWE08_03630</name>
</gene>
<dbReference type="Proteomes" id="UP000288395">
    <property type="component" value="Unassembled WGS sequence"/>
</dbReference>
<dbReference type="InterPro" id="IPR017143">
    <property type="entry name" value="UCP037225"/>
</dbReference>
<dbReference type="PIRSF" id="PIRSF037225">
    <property type="entry name" value="UCP037225"/>
    <property type="match status" value="1"/>
</dbReference>
<proteinExistence type="predicted"/>
<dbReference type="Pfam" id="PF14255">
    <property type="entry name" value="Zn_ribbon_21"/>
    <property type="match status" value="1"/>
</dbReference>
<evidence type="ECO:0000313" key="2">
    <source>
        <dbReference type="Proteomes" id="UP000288395"/>
    </source>
</evidence>
<keyword evidence="2" id="KW-1185">Reference proteome</keyword>
<dbReference type="EMBL" id="PIPJ01000002">
    <property type="protein sequence ID" value="RUO22290.1"/>
    <property type="molecule type" value="Genomic_DNA"/>
</dbReference>
<sequence length="69" mass="8127">MNTEKIHDTKVHCPHCGHNIHLDVDLSEEQQNYDDECRACGGVIYLRLYRDAGDDRFHLQISSDDEQYY</sequence>
<accession>A0A432VZW3</accession>
<evidence type="ECO:0000313" key="1">
    <source>
        <dbReference type="EMBL" id="RUO22290.1"/>
    </source>
</evidence>
<dbReference type="AlphaFoldDB" id="A0A432VZW3"/>
<comment type="caution">
    <text evidence="1">The sequence shown here is derived from an EMBL/GenBank/DDBJ whole genome shotgun (WGS) entry which is preliminary data.</text>
</comment>
<dbReference type="RefSeq" id="WP_126765729.1">
    <property type="nucleotide sequence ID" value="NZ_PIPJ01000002.1"/>
</dbReference>